<evidence type="ECO:0000313" key="2">
    <source>
        <dbReference type="Proteomes" id="UP000559626"/>
    </source>
</evidence>
<gene>
    <name evidence="1" type="ORF">HHL22_09175</name>
</gene>
<comment type="caution">
    <text evidence="1">The sequence shown here is derived from an EMBL/GenBank/DDBJ whole genome shotgun (WGS) entry which is preliminary data.</text>
</comment>
<name>A0A7Y0ADJ0_9BACT</name>
<dbReference type="Proteomes" id="UP000559626">
    <property type="component" value="Unassembled WGS sequence"/>
</dbReference>
<dbReference type="AlphaFoldDB" id="A0A7Y0ADJ0"/>
<evidence type="ECO:0000313" key="1">
    <source>
        <dbReference type="EMBL" id="NML65373.1"/>
    </source>
</evidence>
<accession>A0A7Y0ADJ0</accession>
<reference evidence="1 2" key="1">
    <citation type="submission" date="2020-04" db="EMBL/GenBank/DDBJ databases">
        <title>Hymenobacter polaris sp. nov., isolated from Arctic soil.</title>
        <authorList>
            <person name="Dahal R.H."/>
        </authorList>
    </citation>
    <scope>NUCLEOTIDE SEQUENCE [LARGE SCALE GENOMIC DNA]</scope>
    <source>
        <strain evidence="1 2">RP-2-7</strain>
    </source>
</reference>
<sequence length="60" mass="6214">MKKSKIELPLRANHSTSGCIAAMALQRAGAMIGSTKVIADLTDLTDFAEMLTAPAGLPNA</sequence>
<dbReference type="RefSeq" id="WP_169530628.1">
    <property type="nucleotide sequence ID" value="NZ_JABBGH010000001.1"/>
</dbReference>
<organism evidence="1 2">
    <name type="scientific">Hymenobacter polaris</name>
    <dbReference type="NCBI Taxonomy" id="2682546"/>
    <lineage>
        <taxon>Bacteria</taxon>
        <taxon>Pseudomonadati</taxon>
        <taxon>Bacteroidota</taxon>
        <taxon>Cytophagia</taxon>
        <taxon>Cytophagales</taxon>
        <taxon>Hymenobacteraceae</taxon>
        <taxon>Hymenobacter</taxon>
    </lineage>
</organism>
<keyword evidence="2" id="KW-1185">Reference proteome</keyword>
<proteinExistence type="predicted"/>
<dbReference type="EMBL" id="JABBGH010000001">
    <property type="protein sequence ID" value="NML65373.1"/>
    <property type="molecule type" value="Genomic_DNA"/>
</dbReference>
<protein>
    <submittedName>
        <fullName evidence="1">Uncharacterized protein</fullName>
    </submittedName>
</protein>